<feature type="region of interest" description="Disordered" evidence="13">
    <location>
        <begin position="19"/>
        <end position="54"/>
    </location>
</feature>
<dbReference type="STRING" id="1088818.A0A2I0A1Z8"/>
<dbReference type="Gene3D" id="3.30.40.10">
    <property type="entry name" value="Zinc/RING finger domain, C3HC4 (zinc finger)"/>
    <property type="match status" value="1"/>
</dbReference>
<evidence type="ECO:0000256" key="11">
    <source>
        <dbReference type="ARBA" id="ARBA00022833"/>
    </source>
</evidence>
<reference evidence="16 17" key="1">
    <citation type="journal article" date="2017" name="Nature">
        <title>The Apostasia genome and the evolution of orchids.</title>
        <authorList>
            <person name="Zhang G.Q."/>
            <person name="Liu K.W."/>
            <person name="Li Z."/>
            <person name="Lohaus R."/>
            <person name="Hsiao Y.Y."/>
            <person name="Niu S.C."/>
            <person name="Wang J.Y."/>
            <person name="Lin Y.C."/>
            <person name="Xu Q."/>
            <person name="Chen L.J."/>
            <person name="Yoshida K."/>
            <person name="Fujiwara S."/>
            <person name="Wang Z.W."/>
            <person name="Zhang Y.Q."/>
            <person name="Mitsuda N."/>
            <person name="Wang M."/>
            <person name="Liu G.H."/>
            <person name="Pecoraro L."/>
            <person name="Huang H.X."/>
            <person name="Xiao X.J."/>
            <person name="Lin M."/>
            <person name="Wu X.Y."/>
            <person name="Wu W.L."/>
            <person name="Chen Y.Y."/>
            <person name="Chang S.B."/>
            <person name="Sakamoto S."/>
            <person name="Ohme-Takagi M."/>
            <person name="Yagi M."/>
            <person name="Zeng S.J."/>
            <person name="Shen C.Y."/>
            <person name="Yeh C.M."/>
            <person name="Luo Y.B."/>
            <person name="Tsai W.C."/>
            <person name="Van de Peer Y."/>
            <person name="Liu Z.J."/>
        </authorList>
    </citation>
    <scope>NUCLEOTIDE SEQUENCE [LARGE SCALE GENOMIC DNA]</scope>
    <source>
        <strain evidence="17">cv. Shenzhen</strain>
        <tissue evidence="16">Stem</tissue>
    </source>
</reference>
<dbReference type="PROSITE" id="PS00518">
    <property type="entry name" value="ZF_RING_1"/>
    <property type="match status" value="1"/>
</dbReference>
<protein>
    <recommendedName>
        <fullName evidence="5">RBR-type E3 ubiquitin transferase</fullName>
        <ecNumber evidence="5">2.3.2.31</ecNumber>
    </recommendedName>
</protein>
<dbReference type="Pfam" id="PF01485">
    <property type="entry name" value="IBR"/>
    <property type="match status" value="1"/>
</dbReference>
<evidence type="ECO:0000256" key="10">
    <source>
        <dbReference type="ARBA" id="ARBA00022786"/>
    </source>
</evidence>
<dbReference type="EMBL" id="KZ452037">
    <property type="protein sequence ID" value="PKA49569.1"/>
    <property type="molecule type" value="Genomic_DNA"/>
</dbReference>
<keyword evidence="10" id="KW-0833">Ubl conjugation pathway</keyword>
<evidence type="ECO:0000313" key="17">
    <source>
        <dbReference type="Proteomes" id="UP000236161"/>
    </source>
</evidence>
<evidence type="ECO:0000256" key="9">
    <source>
        <dbReference type="ARBA" id="ARBA00022771"/>
    </source>
</evidence>
<evidence type="ECO:0000256" key="8">
    <source>
        <dbReference type="ARBA" id="ARBA00022737"/>
    </source>
</evidence>
<evidence type="ECO:0000313" key="16">
    <source>
        <dbReference type="EMBL" id="PKA49569.1"/>
    </source>
</evidence>
<proteinExistence type="inferred from homology"/>
<evidence type="ECO:0000256" key="4">
    <source>
        <dbReference type="ARBA" id="ARBA00005884"/>
    </source>
</evidence>
<keyword evidence="9 12" id="KW-0863">Zinc-finger</keyword>
<keyword evidence="7" id="KW-0479">Metal-binding</keyword>
<keyword evidence="6" id="KW-0808">Transferase</keyword>
<dbReference type="GO" id="GO:0008270">
    <property type="term" value="F:zinc ion binding"/>
    <property type="evidence" value="ECO:0007669"/>
    <property type="project" value="UniProtKB-KW"/>
</dbReference>
<evidence type="ECO:0000256" key="2">
    <source>
        <dbReference type="ARBA" id="ARBA00001947"/>
    </source>
</evidence>
<evidence type="ECO:0000256" key="3">
    <source>
        <dbReference type="ARBA" id="ARBA00003976"/>
    </source>
</evidence>
<dbReference type="InterPro" id="IPR013083">
    <property type="entry name" value="Znf_RING/FYVE/PHD"/>
</dbReference>
<keyword evidence="17" id="KW-1185">Reference proteome</keyword>
<dbReference type="EC" id="2.3.2.31" evidence="5"/>
<dbReference type="Proteomes" id="UP000236161">
    <property type="component" value="Unassembled WGS sequence"/>
</dbReference>
<evidence type="ECO:0000256" key="1">
    <source>
        <dbReference type="ARBA" id="ARBA00001798"/>
    </source>
</evidence>
<keyword evidence="8" id="KW-0677">Repeat</keyword>
<dbReference type="SUPFAM" id="SSF57850">
    <property type="entry name" value="RING/U-box"/>
    <property type="match status" value="2"/>
</dbReference>
<dbReference type="FunFam" id="3.30.40.10:FF:000230">
    <property type="entry name" value="RBR-type E3 ubiquitin transferase"/>
    <property type="match status" value="1"/>
</dbReference>
<dbReference type="OrthoDB" id="10009520at2759"/>
<evidence type="ECO:0000256" key="6">
    <source>
        <dbReference type="ARBA" id="ARBA00022679"/>
    </source>
</evidence>
<dbReference type="InterPro" id="IPR002867">
    <property type="entry name" value="IBR_dom"/>
</dbReference>
<dbReference type="PROSITE" id="PS51873">
    <property type="entry name" value="TRIAD"/>
    <property type="match status" value="1"/>
</dbReference>
<dbReference type="InterPro" id="IPR001841">
    <property type="entry name" value="Znf_RING"/>
</dbReference>
<name>A0A2I0A1Z8_9ASPA</name>
<dbReference type="InterPro" id="IPR044066">
    <property type="entry name" value="TRIAD_supradom"/>
</dbReference>
<dbReference type="PROSITE" id="PS50089">
    <property type="entry name" value="ZF_RING_2"/>
    <property type="match status" value="1"/>
</dbReference>
<sequence>MFSHLRRLLSLRKWRSRRKSQRNRALKEDEKNSGKCDGIMAEENRRERSRQGPVISEEEVVRDLLAEFRSLTAAESPSPENPSTPNLLAGKPVIEIGESSGTASEEKSAGGIGDSSADVIPEPEFACQICTEQMSFSTLFVVDGCTHIYCKRCISRYVRMKVLLNMLFIKCPDPDCLKGKLEPTACWPILPPMVFDLWSKALCESSIEEKIYCPYEDCSALMIWGKEEVMREAECPHCFRLLCAHCKVPWHAALTCKAHQKLQKNVKRLDLMLKELAMNEKWQRCPKCKFYVEKSGGCMSMHCRYYHHSHLCSAVLLKSF</sequence>
<keyword evidence="11" id="KW-0862">Zinc</keyword>
<evidence type="ECO:0000256" key="12">
    <source>
        <dbReference type="PROSITE-ProRule" id="PRU00175"/>
    </source>
</evidence>
<gene>
    <name evidence="16" type="ORF">AXF42_Ash004109</name>
</gene>
<dbReference type="Gene3D" id="1.20.120.1750">
    <property type="match status" value="1"/>
</dbReference>
<evidence type="ECO:0000256" key="13">
    <source>
        <dbReference type="SAM" id="MobiDB-lite"/>
    </source>
</evidence>
<evidence type="ECO:0000259" key="15">
    <source>
        <dbReference type="PROSITE" id="PS51873"/>
    </source>
</evidence>
<dbReference type="InterPro" id="IPR017907">
    <property type="entry name" value="Znf_RING_CS"/>
</dbReference>
<dbReference type="AlphaFoldDB" id="A0A2I0A1Z8"/>
<dbReference type="PANTHER" id="PTHR11685">
    <property type="entry name" value="RBR FAMILY RING FINGER AND IBR DOMAIN-CONTAINING"/>
    <property type="match status" value="1"/>
</dbReference>
<evidence type="ECO:0000256" key="7">
    <source>
        <dbReference type="ARBA" id="ARBA00022723"/>
    </source>
</evidence>
<comment type="similarity">
    <text evidence="4">Belongs to the RBR family. Ariadne subfamily.</text>
</comment>
<dbReference type="CDD" id="cd22582">
    <property type="entry name" value="BRcat_RBR_unk"/>
    <property type="match status" value="1"/>
</dbReference>
<feature type="domain" description="RING-type" evidence="15">
    <location>
        <begin position="123"/>
        <end position="320"/>
    </location>
</feature>
<evidence type="ECO:0000259" key="14">
    <source>
        <dbReference type="PROSITE" id="PS50089"/>
    </source>
</evidence>
<dbReference type="GO" id="GO:0016567">
    <property type="term" value="P:protein ubiquitination"/>
    <property type="evidence" value="ECO:0007669"/>
    <property type="project" value="InterPro"/>
</dbReference>
<comment type="cofactor">
    <cofactor evidence="2">
        <name>Zn(2+)</name>
        <dbReference type="ChEBI" id="CHEBI:29105"/>
    </cofactor>
</comment>
<organism evidence="16 17">
    <name type="scientific">Apostasia shenzhenica</name>
    <dbReference type="NCBI Taxonomy" id="1088818"/>
    <lineage>
        <taxon>Eukaryota</taxon>
        <taxon>Viridiplantae</taxon>
        <taxon>Streptophyta</taxon>
        <taxon>Embryophyta</taxon>
        <taxon>Tracheophyta</taxon>
        <taxon>Spermatophyta</taxon>
        <taxon>Magnoliopsida</taxon>
        <taxon>Liliopsida</taxon>
        <taxon>Asparagales</taxon>
        <taxon>Orchidaceae</taxon>
        <taxon>Apostasioideae</taxon>
        <taxon>Apostasia</taxon>
    </lineage>
</organism>
<dbReference type="SMART" id="SM00647">
    <property type="entry name" value="IBR"/>
    <property type="match status" value="1"/>
</dbReference>
<dbReference type="InterPro" id="IPR031127">
    <property type="entry name" value="E3_UB_ligase_RBR"/>
</dbReference>
<comment type="function">
    <text evidence="3">Might act as an E3 ubiquitin-protein ligase, or as part of E3 complex, which accepts ubiquitin from specific E2 ubiquitin-conjugating enzymes and then transfers it to substrates.</text>
</comment>
<comment type="catalytic activity">
    <reaction evidence="1">
        <text>[E2 ubiquitin-conjugating enzyme]-S-ubiquitinyl-L-cysteine + [acceptor protein]-L-lysine = [E2 ubiquitin-conjugating enzyme]-L-cysteine + [acceptor protein]-N(6)-ubiquitinyl-L-lysine.</text>
        <dbReference type="EC" id="2.3.2.31"/>
    </reaction>
</comment>
<accession>A0A2I0A1Z8</accession>
<dbReference type="GO" id="GO:0061630">
    <property type="term" value="F:ubiquitin protein ligase activity"/>
    <property type="evidence" value="ECO:0007669"/>
    <property type="project" value="UniProtKB-EC"/>
</dbReference>
<feature type="compositionally biased region" description="Basic and acidic residues" evidence="13">
    <location>
        <begin position="25"/>
        <end position="34"/>
    </location>
</feature>
<feature type="domain" description="RING-type" evidence="14">
    <location>
        <begin position="127"/>
        <end position="172"/>
    </location>
</feature>
<evidence type="ECO:0000256" key="5">
    <source>
        <dbReference type="ARBA" id="ARBA00012251"/>
    </source>
</evidence>